<protein>
    <recommendedName>
        <fullName evidence="4">Zn(2)-C6 fungal-type domain-containing protein</fullName>
    </recommendedName>
</protein>
<dbReference type="InterPro" id="IPR052973">
    <property type="entry name" value="Fungal_sec-metab_reg_TF"/>
</dbReference>
<dbReference type="EMBL" id="VNKQ01000018">
    <property type="protein sequence ID" value="KAG0645688.1"/>
    <property type="molecule type" value="Genomic_DNA"/>
</dbReference>
<dbReference type="PANTHER" id="PTHR35392">
    <property type="entry name" value="ZN(II)2CYS6 TRANSCRIPTION FACTOR (EUROFUNG)-RELATED-RELATED"/>
    <property type="match status" value="1"/>
</dbReference>
<feature type="compositionally biased region" description="Polar residues" evidence="1">
    <location>
        <begin position="53"/>
        <end position="70"/>
    </location>
</feature>
<gene>
    <name evidence="2" type="ORF">D0Z07_8715</name>
</gene>
<dbReference type="AlphaFoldDB" id="A0A9P6SLT5"/>
<evidence type="ECO:0000313" key="3">
    <source>
        <dbReference type="Proteomes" id="UP000785200"/>
    </source>
</evidence>
<proteinExistence type="predicted"/>
<keyword evidence="3" id="KW-1185">Reference proteome</keyword>
<comment type="caution">
    <text evidence="2">The sequence shown here is derived from an EMBL/GenBank/DDBJ whole genome shotgun (WGS) entry which is preliminary data.</text>
</comment>
<organism evidence="2 3">
    <name type="scientific">Hyphodiscus hymeniophilus</name>
    <dbReference type="NCBI Taxonomy" id="353542"/>
    <lineage>
        <taxon>Eukaryota</taxon>
        <taxon>Fungi</taxon>
        <taxon>Dikarya</taxon>
        <taxon>Ascomycota</taxon>
        <taxon>Pezizomycotina</taxon>
        <taxon>Leotiomycetes</taxon>
        <taxon>Helotiales</taxon>
        <taxon>Hyphodiscaceae</taxon>
        <taxon>Hyphodiscus</taxon>
    </lineage>
</organism>
<dbReference type="OrthoDB" id="4540227at2759"/>
<evidence type="ECO:0008006" key="4">
    <source>
        <dbReference type="Google" id="ProtNLM"/>
    </source>
</evidence>
<sequence>MDDFGAWFAPYDYFQQPDFLNDLQGIENFQMDAFPLQIDVPEMASSVEATVCDTPTSSDSFPNSAINDPPSNKRRQTSSPCESESLVRYRKTRKLRAPEQTAKVREKGACYLCQLKRKECQDGVDPEGSCQRCLEHVRSITIIPGLLRPVCWRPNIGYTEIFRRGPTIDFAPTLRGNCEDEGPGKQAVWKHFATRRTGNESTKSVELSQNWTSNTLKIPLERYQPKEGDKQHYAWFDNGGEQHYHTPPYGIANLHVARSSIERFLEEKSAAYIEAHMRNATEITRETFRVAQENKHQLPLVERALKLWVCCRFIEEPWSIVGAEKLGMTTDADPNCPYSDRIPVPPIVDLQIDLIVINELLKPELKIILKMMKTMLESSKPWKDWLEIYLSYFILLHNVELTIAHDLWFVKRNNLKRRYSNKALIDTITQGATTLLTCFHYAHQGYAPFSNPELENKQNWTNVEEGYLSTIRPLLNGLRGDHVNDPAKELFWTSQLHKPDWRPVVLMC</sequence>
<name>A0A9P6SLT5_9HELO</name>
<evidence type="ECO:0000256" key="1">
    <source>
        <dbReference type="SAM" id="MobiDB-lite"/>
    </source>
</evidence>
<dbReference type="PANTHER" id="PTHR35392:SF3">
    <property type="entry name" value="ZN(2)-C6 FUNGAL-TYPE DOMAIN-CONTAINING PROTEIN"/>
    <property type="match status" value="1"/>
</dbReference>
<accession>A0A9P6SLT5</accession>
<feature type="region of interest" description="Disordered" evidence="1">
    <location>
        <begin position="52"/>
        <end position="82"/>
    </location>
</feature>
<dbReference type="Proteomes" id="UP000785200">
    <property type="component" value="Unassembled WGS sequence"/>
</dbReference>
<reference evidence="2" key="1">
    <citation type="submission" date="2019-07" db="EMBL/GenBank/DDBJ databases">
        <title>Hyphodiscus hymeniophilus genome sequencing and assembly.</title>
        <authorList>
            <person name="Kramer G."/>
            <person name="Nodwell J."/>
        </authorList>
    </citation>
    <scope>NUCLEOTIDE SEQUENCE</scope>
    <source>
        <strain evidence="2">ATCC 34498</strain>
    </source>
</reference>
<evidence type="ECO:0000313" key="2">
    <source>
        <dbReference type="EMBL" id="KAG0645688.1"/>
    </source>
</evidence>